<protein>
    <submittedName>
        <fullName evidence="2">Uncharacterized protein</fullName>
    </submittedName>
</protein>
<keyword evidence="3" id="KW-1185">Reference proteome</keyword>
<name>A0A0C3L9F3_9AGAM</name>
<dbReference type="EMBL" id="KN822971">
    <property type="protein sequence ID" value="KIO30503.1"/>
    <property type="molecule type" value="Genomic_DNA"/>
</dbReference>
<feature type="region of interest" description="Disordered" evidence="1">
    <location>
        <begin position="159"/>
        <end position="183"/>
    </location>
</feature>
<dbReference type="Proteomes" id="UP000054248">
    <property type="component" value="Unassembled WGS sequence"/>
</dbReference>
<evidence type="ECO:0000256" key="1">
    <source>
        <dbReference type="SAM" id="MobiDB-lite"/>
    </source>
</evidence>
<dbReference type="HOGENOM" id="CLU_1476196_0_0_1"/>
<reference evidence="2 3" key="1">
    <citation type="submission" date="2014-04" db="EMBL/GenBank/DDBJ databases">
        <authorList>
            <consortium name="DOE Joint Genome Institute"/>
            <person name="Kuo A."/>
            <person name="Girlanda M."/>
            <person name="Perotto S."/>
            <person name="Kohler A."/>
            <person name="Nagy L.G."/>
            <person name="Floudas D."/>
            <person name="Copeland A."/>
            <person name="Barry K.W."/>
            <person name="Cichocki N."/>
            <person name="Veneault-Fourrey C."/>
            <person name="LaButti K."/>
            <person name="Lindquist E.A."/>
            <person name="Lipzen A."/>
            <person name="Lundell T."/>
            <person name="Morin E."/>
            <person name="Murat C."/>
            <person name="Sun H."/>
            <person name="Tunlid A."/>
            <person name="Henrissat B."/>
            <person name="Grigoriev I.V."/>
            <person name="Hibbett D.S."/>
            <person name="Martin F."/>
            <person name="Nordberg H.P."/>
            <person name="Cantor M.N."/>
            <person name="Hua S.X."/>
        </authorList>
    </citation>
    <scope>NUCLEOTIDE SEQUENCE [LARGE SCALE GENOMIC DNA]</scope>
    <source>
        <strain evidence="2 3">MUT 4182</strain>
    </source>
</reference>
<dbReference type="OrthoDB" id="10572646at2759"/>
<feature type="region of interest" description="Disordered" evidence="1">
    <location>
        <begin position="57"/>
        <end position="86"/>
    </location>
</feature>
<reference evidence="3" key="2">
    <citation type="submission" date="2015-01" db="EMBL/GenBank/DDBJ databases">
        <title>Evolutionary Origins and Diversification of the Mycorrhizal Mutualists.</title>
        <authorList>
            <consortium name="DOE Joint Genome Institute"/>
            <consortium name="Mycorrhizal Genomics Consortium"/>
            <person name="Kohler A."/>
            <person name="Kuo A."/>
            <person name="Nagy L.G."/>
            <person name="Floudas D."/>
            <person name="Copeland A."/>
            <person name="Barry K.W."/>
            <person name="Cichocki N."/>
            <person name="Veneault-Fourrey C."/>
            <person name="LaButti K."/>
            <person name="Lindquist E.A."/>
            <person name="Lipzen A."/>
            <person name="Lundell T."/>
            <person name="Morin E."/>
            <person name="Murat C."/>
            <person name="Riley R."/>
            <person name="Ohm R."/>
            <person name="Sun H."/>
            <person name="Tunlid A."/>
            <person name="Henrissat B."/>
            <person name="Grigoriev I.V."/>
            <person name="Hibbett D.S."/>
            <person name="Martin F."/>
        </authorList>
    </citation>
    <scope>NUCLEOTIDE SEQUENCE [LARGE SCALE GENOMIC DNA]</scope>
    <source>
        <strain evidence="3">MUT 4182</strain>
    </source>
</reference>
<evidence type="ECO:0000313" key="2">
    <source>
        <dbReference type="EMBL" id="KIO30503.1"/>
    </source>
</evidence>
<proteinExistence type="predicted"/>
<sequence>MQGCPFRILSKTSQWAGGPIRDTYTSHLDATETLPPRRDSPASSLPTMVHRMPVTVLPQGERERERSHTTVRRSVSTGRPAYSSDGRPLVAVEAKPPFKEKVRRFFGMRPKRYIAYTPALAVSPSRATYSSPTTRTYQYNTYPQTQYYNNTGVRTHYSGGSVRTHPSGGSHTVYRTTTTRRRY</sequence>
<gene>
    <name evidence="2" type="ORF">M407DRAFT_242162</name>
</gene>
<organism evidence="2 3">
    <name type="scientific">Tulasnella calospora MUT 4182</name>
    <dbReference type="NCBI Taxonomy" id="1051891"/>
    <lineage>
        <taxon>Eukaryota</taxon>
        <taxon>Fungi</taxon>
        <taxon>Dikarya</taxon>
        <taxon>Basidiomycota</taxon>
        <taxon>Agaricomycotina</taxon>
        <taxon>Agaricomycetes</taxon>
        <taxon>Cantharellales</taxon>
        <taxon>Tulasnellaceae</taxon>
        <taxon>Tulasnella</taxon>
    </lineage>
</organism>
<accession>A0A0C3L9F3</accession>
<evidence type="ECO:0000313" key="3">
    <source>
        <dbReference type="Proteomes" id="UP000054248"/>
    </source>
</evidence>
<dbReference type="AlphaFoldDB" id="A0A0C3L9F3"/>